<feature type="region of interest" description="Disordered" evidence="1">
    <location>
        <begin position="346"/>
        <end position="393"/>
    </location>
</feature>
<reference evidence="2" key="1">
    <citation type="submission" date="2021-03" db="EMBL/GenBank/DDBJ databases">
        <title>Revisited historic fungal species revealed as producer of novel bioactive compounds through whole genome sequencing and comparative genomics.</title>
        <authorList>
            <person name="Vignolle G.A."/>
            <person name="Hochenegger N."/>
            <person name="Mach R.L."/>
            <person name="Mach-Aigner A.R."/>
            <person name="Javad Rahimi M."/>
            <person name="Salim K.A."/>
            <person name="Chan C.M."/>
            <person name="Lim L.B.L."/>
            <person name="Cai F."/>
            <person name="Druzhinina I.S."/>
            <person name="U'Ren J.M."/>
            <person name="Derntl C."/>
        </authorList>
    </citation>
    <scope>NUCLEOTIDE SEQUENCE</scope>
    <source>
        <strain evidence="2">TUCIM 5799</strain>
    </source>
</reference>
<accession>A0A9P9WA53</accession>
<proteinExistence type="predicted"/>
<dbReference type="PANTHER" id="PTHR40132">
    <property type="entry name" value="PRE-MRNA-SPLICING FACTOR 38B"/>
    <property type="match status" value="1"/>
</dbReference>
<dbReference type="Proteomes" id="UP000829685">
    <property type="component" value="Unassembled WGS sequence"/>
</dbReference>
<evidence type="ECO:0000313" key="3">
    <source>
        <dbReference type="Proteomes" id="UP000829685"/>
    </source>
</evidence>
<dbReference type="PANTHER" id="PTHR40132:SF1">
    <property type="entry name" value="PRE-MRNA-SPLICING FACTOR 38B"/>
    <property type="match status" value="1"/>
</dbReference>
<evidence type="ECO:0008006" key="4">
    <source>
        <dbReference type="Google" id="ProtNLM"/>
    </source>
</evidence>
<feature type="compositionally biased region" description="Basic and acidic residues" evidence="1">
    <location>
        <begin position="351"/>
        <end position="382"/>
    </location>
</feature>
<organism evidence="2 3">
    <name type="scientific">Neoarthrinium moseri</name>
    <dbReference type="NCBI Taxonomy" id="1658444"/>
    <lineage>
        <taxon>Eukaryota</taxon>
        <taxon>Fungi</taxon>
        <taxon>Dikarya</taxon>
        <taxon>Ascomycota</taxon>
        <taxon>Pezizomycotina</taxon>
        <taxon>Sordariomycetes</taxon>
        <taxon>Xylariomycetidae</taxon>
        <taxon>Amphisphaeriales</taxon>
        <taxon>Apiosporaceae</taxon>
        <taxon>Neoarthrinium</taxon>
    </lineage>
</organism>
<sequence length="393" mass="44635">MPPSNDLSDDFVADLLSKEAAECALKYSAVGMDAYTGSAKRPAHHPKPNTRFLNNIVKATDSHNRNLLAQERADSQARLNDLERAKQQERRASEERDRRRRPAPGDVRKRMLGDITAIIGGSSKKRKTDDRDAPRDVDSESRRSKKPRDDSDIKIRGRAHEAGDRDGSSVKDRNSRKELFADHGPKRGLDREDRHRSKRASSREDRHRGDRGDRGDRSDNRRRDKHGPSSSRHRHESARVDREPQRTRGRRQETRGEESTPRDVSESDSDPLGDIIGPKPPSPIRRRGRGAVSGSSGMDSRFASGYDPKVDVSLGDDDDDDWGTALEALKDRQRWKEQGADRLRAAGFTEDQVKKWEKGDKKDEDDVRWTKKGEQREWDRGKTLLQESDGSLV</sequence>
<name>A0A9P9WA53_9PEZI</name>
<dbReference type="EMBL" id="JAFIMR010000053">
    <property type="protein sequence ID" value="KAI1854414.1"/>
    <property type="molecule type" value="Genomic_DNA"/>
</dbReference>
<comment type="caution">
    <text evidence="2">The sequence shown here is derived from an EMBL/GenBank/DDBJ whole genome shotgun (WGS) entry which is preliminary data.</text>
</comment>
<feature type="compositionally biased region" description="Basic and acidic residues" evidence="1">
    <location>
        <begin position="85"/>
        <end position="97"/>
    </location>
</feature>
<evidence type="ECO:0000313" key="2">
    <source>
        <dbReference type="EMBL" id="KAI1854414.1"/>
    </source>
</evidence>
<feature type="region of interest" description="Disordered" evidence="1">
    <location>
        <begin position="85"/>
        <end position="320"/>
    </location>
</feature>
<feature type="compositionally biased region" description="Basic and acidic residues" evidence="1">
    <location>
        <begin position="237"/>
        <end position="265"/>
    </location>
</feature>
<dbReference type="AlphaFoldDB" id="A0A9P9WA53"/>
<protein>
    <recommendedName>
        <fullName evidence="4">Pre-mRNA-splicing factor 38B</fullName>
    </recommendedName>
</protein>
<feature type="compositionally biased region" description="Basic and acidic residues" evidence="1">
    <location>
        <begin position="127"/>
        <end position="222"/>
    </location>
</feature>
<gene>
    <name evidence="2" type="ORF">JX265_012448</name>
</gene>
<evidence type="ECO:0000256" key="1">
    <source>
        <dbReference type="SAM" id="MobiDB-lite"/>
    </source>
</evidence>
<keyword evidence="3" id="KW-1185">Reference proteome</keyword>